<dbReference type="Proteomes" id="UP000298327">
    <property type="component" value="Unassembled WGS sequence"/>
</dbReference>
<feature type="compositionally biased region" description="Low complexity" evidence="1">
    <location>
        <begin position="34"/>
        <end position="43"/>
    </location>
</feature>
<keyword evidence="3" id="KW-1185">Reference proteome</keyword>
<feature type="compositionally biased region" description="Acidic residues" evidence="1">
    <location>
        <begin position="57"/>
        <end position="68"/>
    </location>
</feature>
<dbReference type="AlphaFoldDB" id="A0A4Y9YXF2"/>
<evidence type="ECO:0000313" key="2">
    <source>
        <dbReference type="EMBL" id="TFY66313.1"/>
    </source>
</evidence>
<organism evidence="2 3">
    <name type="scientific">Dentipellis fragilis</name>
    <dbReference type="NCBI Taxonomy" id="205917"/>
    <lineage>
        <taxon>Eukaryota</taxon>
        <taxon>Fungi</taxon>
        <taxon>Dikarya</taxon>
        <taxon>Basidiomycota</taxon>
        <taxon>Agaricomycotina</taxon>
        <taxon>Agaricomycetes</taxon>
        <taxon>Russulales</taxon>
        <taxon>Hericiaceae</taxon>
        <taxon>Dentipellis</taxon>
    </lineage>
</organism>
<sequence length="91" mass="9923">MRAKSSTPAAARHTTWNGDRGCFVEIHLWETGGRSVSTSTRTGTGTGTAPNARADADADADADTEANWEEGRKWKDTYDVVVVLDLDRIVR</sequence>
<evidence type="ECO:0000256" key="1">
    <source>
        <dbReference type="SAM" id="MobiDB-lite"/>
    </source>
</evidence>
<name>A0A4Y9YXF2_9AGAM</name>
<comment type="caution">
    <text evidence="2">The sequence shown here is derived from an EMBL/GenBank/DDBJ whole genome shotgun (WGS) entry which is preliminary data.</text>
</comment>
<reference evidence="2 3" key="1">
    <citation type="submission" date="2019-02" db="EMBL/GenBank/DDBJ databases">
        <title>Genome sequencing of the rare red list fungi Dentipellis fragilis.</title>
        <authorList>
            <person name="Buettner E."/>
            <person name="Kellner H."/>
        </authorList>
    </citation>
    <scope>NUCLEOTIDE SEQUENCE [LARGE SCALE GENOMIC DNA]</scope>
    <source>
        <strain evidence="2 3">DSM 105465</strain>
    </source>
</reference>
<dbReference type="EMBL" id="SEOQ01000258">
    <property type="protein sequence ID" value="TFY66313.1"/>
    <property type="molecule type" value="Genomic_DNA"/>
</dbReference>
<proteinExistence type="predicted"/>
<protein>
    <submittedName>
        <fullName evidence="2">Uncharacterized protein</fullName>
    </submittedName>
</protein>
<accession>A0A4Y9YXF2</accession>
<evidence type="ECO:0000313" key="3">
    <source>
        <dbReference type="Proteomes" id="UP000298327"/>
    </source>
</evidence>
<feature type="region of interest" description="Disordered" evidence="1">
    <location>
        <begin position="34"/>
        <end position="68"/>
    </location>
</feature>
<gene>
    <name evidence="2" type="ORF">EVG20_g4777</name>
</gene>